<feature type="region of interest" description="Disordered" evidence="1">
    <location>
        <begin position="1"/>
        <end position="64"/>
    </location>
</feature>
<dbReference type="AlphaFoldDB" id="A0A9Q3PRL5"/>
<dbReference type="Proteomes" id="UP000765509">
    <property type="component" value="Unassembled WGS sequence"/>
</dbReference>
<evidence type="ECO:0000313" key="2">
    <source>
        <dbReference type="EMBL" id="MBW0569947.1"/>
    </source>
</evidence>
<gene>
    <name evidence="2" type="ORF">O181_109662</name>
</gene>
<proteinExistence type="predicted"/>
<feature type="compositionally biased region" description="Polar residues" evidence="1">
    <location>
        <begin position="1"/>
        <end position="20"/>
    </location>
</feature>
<evidence type="ECO:0000256" key="1">
    <source>
        <dbReference type="SAM" id="MobiDB-lite"/>
    </source>
</evidence>
<dbReference type="OrthoDB" id="6776856at2759"/>
<name>A0A9Q3PRL5_9BASI</name>
<organism evidence="2 3">
    <name type="scientific">Austropuccinia psidii MF-1</name>
    <dbReference type="NCBI Taxonomy" id="1389203"/>
    <lineage>
        <taxon>Eukaryota</taxon>
        <taxon>Fungi</taxon>
        <taxon>Dikarya</taxon>
        <taxon>Basidiomycota</taxon>
        <taxon>Pucciniomycotina</taxon>
        <taxon>Pucciniomycetes</taxon>
        <taxon>Pucciniales</taxon>
        <taxon>Sphaerophragmiaceae</taxon>
        <taxon>Austropuccinia</taxon>
    </lineage>
</organism>
<keyword evidence="3" id="KW-1185">Reference proteome</keyword>
<feature type="non-terminal residue" evidence="2">
    <location>
        <position position="1"/>
    </location>
</feature>
<protein>
    <submittedName>
        <fullName evidence="2">Uncharacterized protein</fullName>
    </submittedName>
</protein>
<reference evidence="2" key="1">
    <citation type="submission" date="2021-03" db="EMBL/GenBank/DDBJ databases">
        <title>Draft genome sequence of rust myrtle Austropuccinia psidii MF-1, a brazilian biotype.</title>
        <authorList>
            <person name="Quecine M.C."/>
            <person name="Pachon D.M.R."/>
            <person name="Bonatelli M.L."/>
            <person name="Correr F.H."/>
            <person name="Franceschini L.M."/>
            <person name="Leite T.F."/>
            <person name="Margarido G.R.A."/>
            <person name="Almeida C.A."/>
            <person name="Ferrarezi J.A."/>
            <person name="Labate C.A."/>
        </authorList>
    </citation>
    <scope>NUCLEOTIDE SEQUENCE</scope>
    <source>
        <strain evidence="2">MF-1</strain>
    </source>
</reference>
<accession>A0A9Q3PRL5</accession>
<dbReference type="EMBL" id="AVOT02085322">
    <property type="protein sequence ID" value="MBW0569947.1"/>
    <property type="molecule type" value="Genomic_DNA"/>
</dbReference>
<sequence>NDNEPNAMTQSESSTEQVDQPSKEAEDPDYIDTANILSYRRRPRTNLTQIKENKTPKSYNEALSGPNKERWEVAIQTKLDNMENLKVWTPCPKSGNDKPITCTGPSRLKKTPQGSLPNTRLVSALKVFDKFQGSTTNTPFLQPVDSVLSEL</sequence>
<feature type="region of interest" description="Disordered" evidence="1">
    <location>
        <begin position="90"/>
        <end position="115"/>
    </location>
</feature>
<evidence type="ECO:0000313" key="3">
    <source>
        <dbReference type="Proteomes" id="UP000765509"/>
    </source>
</evidence>
<comment type="caution">
    <text evidence="2">The sequence shown here is derived from an EMBL/GenBank/DDBJ whole genome shotgun (WGS) entry which is preliminary data.</text>
</comment>